<gene>
    <name evidence="2" type="ORF">OAUR00152_LOCUS11490</name>
    <name evidence="3" type="ORF">OAUR00152_LOCUS11492</name>
</gene>
<feature type="region of interest" description="Disordered" evidence="1">
    <location>
        <begin position="1"/>
        <end position="90"/>
    </location>
</feature>
<name>A0A6U6EA61_9STRA</name>
<feature type="compositionally biased region" description="Low complexity" evidence="1">
    <location>
        <begin position="1"/>
        <end position="19"/>
    </location>
</feature>
<sequence>MALGEGEPAAAAAASSLPAQYSEGRQRERRLKKKKKKSLRGGVDIQEEQGPASREATRERYHDALPNNNKRALGNKKKKTKKKKTTTNNANAEVQTHIEPEMEMELAGGNKMFLGTSETVVWGESAGGDGSTATGGGVVHHQPVVTHEAAPKTGGGDEFGDGDFSLAGRGDVFHSDFGSAEIENKLGLNAPSDGMGGMPIPIDEGEPLDLSGGGLELEPADNRLDDGAVVGGGGGGVILTGTGTGGGVVVHAPNAEAEAAPTNRGGTAADPDLDDSCSSVPDSVRGTVPPANTGKNVLVEAPSSTWAECDVMCQGYPDACAHRGYFYTLGPWGNRDRNVRACMDLTGLSFGARTGCQQGRGNPLP</sequence>
<feature type="compositionally biased region" description="Basic residues" evidence="1">
    <location>
        <begin position="73"/>
        <end position="85"/>
    </location>
</feature>
<protein>
    <submittedName>
        <fullName evidence="2">Uncharacterized protein</fullName>
    </submittedName>
</protein>
<dbReference type="AlphaFoldDB" id="A0A6U6EA61"/>
<proteinExistence type="predicted"/>
<feature type="compositionally biased region" description="Basic residues" evidence="1">
    <location>
        <begin position="27"/>
        <end position="39"/>
    </location>
</feature>
<accession>A0A6U6EA61</accession>
<evidence type="ECO:0000313" key="2">
    <source>
        <dbReference type="EMBL" id="CAE2229792.1"/>
    </source>
</evidence>
<evidence type="ECO:0000313" key="3">
    <source>
        <dbReference type="EMBL" id="CAE2229798.1"/>
    </source>
</evidence>
<reference evidence="2" key="1">
    <citation type="submission" date="2021-01" db="EMBL/GenBank/DDBJ databases">
        <authorList>
            <person name="Corre E."/>
            <person name="Pelletier E."/>
            <person name="Niang G."/>
            <person name="Scheremetjew M."/>
            <person name="Finn R."/>
            <person name="Kale V."/>
            <person name="Holt S."/>
            <person name="Cochrane G."/>
            <person name="Meng A."/>
            <person name="Brown T."/>
            <person name="Cohen L."/>
        </authorList>
    </citation>
    <scope>NUCLEOTIDE SEQUENCE</scope>
    <source>
        <strain evidence="2">Isolate 1302-5</strain>
    </source>
</reference>
<dbReference type="EMBL" id="HBKQ01017028">
    <property type="protein sequence ID" value="CAE2229798.1"/>
    <property type="molecule type" value="Transcribed_RNA"/>
</dbReference>
<organism evidence="2">
    <name type="scientific">Odontella aurita</name>
    <dbReference type="NCBI Taxonomy" id="265563"/>
    <lineage>
        <taxon>Eukaryota</taxon>
        <taxon>Sar</taxon>
        <taxon>Stramenopiles</taxon>
        <taxon>Ochrophyta</taxon>
        <taxon>Bacillariophyta</taxon>
        <taxon>Mediophyceae</taxon>
        <taxon>Biddulphiophycidae</taxon>
        <taxon>Eupodiscales</taxon>
        <taxon>Odontellaceae</taxon>
        <taxon>Odontella</taxon>
    </lineage>
</organism>
<evidence type="ECO:0000256" key="1">
    <source>
        <dbReference type="SAM" id="MobiDB-lite"/>
    </source>
</evidence>
<dbReference type="EMBL" id="HBKQ01017025">
    <property type="protein sequence ID" value="CAE2229792.1"/>
    <property type="molecule type" value="Transcribed_RNA"/>
</dbReference>
<feature type="region of interest" description="Disordered" evidence="1">
    <location>
        <begin position="258"/>
        <end position="291"/>
    </location>
</feature>